<dbReference type="SUPFAM" id="SSF52540">
    <property type="entry name" value="P-loop containing nucleoside triphosphate hydrolases"/>
    <property type="match status" value="2"/>
</dbReference>
<dbReference type="OrthoDB" id="501320at2"/>
<comment type="similarity">
    <text evidence="1">Belongs to the ABC transporter superfamily.</text>
</comment>
<organism evidence="6 7">
    <name type="scientific">Corynebacterium provencense</name>
    <dbReference type="NCBI Taxonomy" id="1737425"/>
    <lineage>
        <taxon>Bacteria</taxon>
        <taxon>Bacillati</taxon>
        <taxon>Actinomycetota</taxon>
        <taxon>Actinomycetes</taxon>
        <taxon>Mycobacteriales</taxon>
        <taxon>Corynebacteriaceae</taxon>
        <taxon>Corynebacterium</taxon>
    </lineage>
</organism>
<dbReference type="Proteomes" id="UP000247696">
    <property type="component" value="Chromosome"/>
</dbReference>
<accession>A0A2Z3YWY4</accession>
<dbReference type="SMART" id="SM00382">
    <property type="entry name" value="AAA"/>
    <property type="match status" value="1"/>
</dbReference>
<keyword evidence="7" id="KW-1185">Reference proteome</keyword>
<evidence type="ECO:0000256" key="1">
    <source>
        <dbReference type="ARBA" id="ARBA00005417"/>
    </source>
</evidence>
<keyword evidence="4 6" id="KW-0067">ATP-binding</keyword>
<dbReference type="RefSeq" id="WP_110482106.1">
    <property type="nucleotide sequence ID" value="NZ_CP024988.1"/>
</dbReference>
<name>A0A2Z3YWY4_9CORY</name>
<proteinExistence type="inferred from homology"/>
<feature type="domain" description="ABC transporter" evidence="5">
    <location>
        <begin position="185"/>
        <end position="382"/>
    </location>
</feature>
<dbReference type="AlphaFoldDB" id="A0A2Z3YWY4"/>
<dbReference type="GO" id="GO:0005524">
    <property type="term" value="F:ATP binding"/>
    <property type="evidence" value="ECO:0007669"/>
    <property type="project" value="UniProtKB-KW"/>
</dbReference>
<dbReference type="PROSITE" id="PS50893">
    <property type="entry name" value="ABC_TRANSPORTER_2"/>
    <property type="match status" value="1"/>
</dbReference>
<sequence>MTVRFIWGTSGSGLSEHAWATAESTGAAWVGNDAAAHISLLRPTVRQELAFGMEQQGVPREEMESRISAAVHLWGLEEITGQDPSALSTGQTRRVAVASALLRDPGSLVLDCPTDGLDAAAVDTLAATLVRFSRTVGDVTVYDRFATPLTALADEQFRLTDGHLVAAPAPRPEVPATVSATVPAPQGDAVLDCDLTVVNGAFTLRASLTAFAGQVTHLAGPNGSGKTTLMLAVAGLRPSEGRLHAPAVTGWAPTGMDAAFSRRTVARELEVGTDADHAEAALRWVGLERWRDVHPLDVPSAARRMVAVAAALVRGPELLLVDEPTVGLDAPGHGWLAGVLRRYAAGDYHRELGRDGVRPAVVWTCHDADFAAAVSDRSVTLAGSGRD</sequence>
<evidence type="ECO:0000256" key="3">
    <source>
        <dbReference type="ARBA" id="ARBA00022741"/>
    </source>
</evidence>
<dbReference type="GO" id="GO:0016887">
    <property type="term" value="F:ATP hydrolysis activity"/>
    <property type="evidence" value="ECO:0007669"/>
    <property type="project" value="InterPro"/>
</dbReference>
<dbReference type="EC" id="3.6.3.-" evidence="6"/>
<reference evidence="7" key="1">
    <citation type="submission" date="2017-11" db="EMBL/GenBank/DDBJ databases">
        <title>Otitis media/interna in a cat caused by the recently described species Corynebacterium provencense.</title>
        <authorList>
            <person name="Kittl S."/>
            <person name="Brodard I."/>
            <person name="Rychener L."/>
            <person name="Jores J."/>
            <person name="Roosje P."/>
            <person name="Gobeli Brawand S."/>
        </authorList>
    </citation>
    <scope>NUCLEOTIDE SEQUENCE [LARGE SCALE GENOMIC DNA]</scope>
    <source>
        <strain evidence="7">17KM38</strain>
    </source>
</reference>
<dbReference type="KEGG" id="cpre:Csp1_23140"/>
<dbReference type="InterPro" id="IPR050095">
    <property type="entry name" value="ECF_ABC_transporter_ATP-bd"/>
</dbReference>
<keyword evidence="3" id="KW-0547">Nucleotide-binding</keyword>
<evidence type="ECO:0000256" key="2">
    <source>
        <dbReference type="ARBA" id="ARBA00022448"/>
    </source>
</evidence>
<keyword evidence="6" id="KW-0378">Hydrolase</keyword>
<dbReference type="Gene3D" id="3.40.50.300">
    <property type="entry name" value="P-loop containing nucleotide triphosphate hydrolases"/>
    <property type="match status" value="2"/>
</dbReference>
<dbReference type="EMBL" id="CP024988">
    <property type="protein sequence ID" value="AWT27064.1"/>
    <property type="molecule type" value="Genomic_DNA"/>
</dbReference>
<dbReference type="InterPro" id="IPR027417">
    <property type="entry name" value="P-loop_NTPase"/>
</dbReference>
<evidence type="ECO:0000256" key="4">
    <source>
        <dbReference type="ARBA" id="ARBA00022840"/>
    </source>
</evidence>
<evidence type="ECO:0000259" key="5">
    <source>
        <dbReference type="PROSITE" id="PS50893"/>
    </source>
</evidence>
<dbReference type="GO" id="GO:0042626">
    <property type="term" value="F:ATPase-coupled transmembrane transporter activity"/>
    <property type="evidence" value="ECO:0007669"/>
    <property type="project" value="TreeGrafter"/>
</dbReference>
<evidence type="ECO:0000313" key="6">
    <source>
        <dbReference type="EMBL" id="AWT27064.1"/>
    </source>
</evidence>
<dbReference type="Pfam" id="PF00005">
    <property type="entry name" value="ABC_tran"/>
    <property type="match status" value="2"/>
</dbReference>
<evidence type="ECO:0000313" key="7">
    <source>
        <dbReference type="Proteomes" id="UP000247696"/>
    </source>
</evidence>
<protein>
    <submittedName>
        <fullName evidence="6">HMP/thiamine import ATP-binding protein YkoD</fullName>
        <ecNumber evidence="6">3.6.3.-</ecNumber>
    </submittedName>
</protein>
<dbReference type="PANTHER" id="PTHR43553">
    <property type="entry name" value="HEAVY METAL TRANSPORTER"/>
    <property type="match status" value="1"/>
</dbReference>
<keyword evidence="2" id="KW-0813">Transport</keyword>
<dbReference type="InterPro" id="IPR003593">
    <property type="entry name" value="AAA+_ATPase"/>
</dbReference>
<dbReference type="GO" id="GO:0043190">
    <property type="term" value="C:ATP-binding cassette (ABC) transporter complex"/>
    <property type="evidence" value="ECO:0007669"/>
    <property type="project" value="TreeGrafter"/>
</dbReference>
<dbReference type="STRING" id="1737425.GCA_900049755_01553"/>
<dbReference type="PANTHER" id="PTHR43553:SF24">
    <property type="entry name" value="ENERGY-COUPLING FACTOR TRANSPORTER ATP-BINDING PROTEIN ECFA1"/>
    <property type="match status" value="1"/>
</dbReference>
<gene>
    <name evidence="6" type="primary">ykoD</name>
    <name evidence="6" type="ORF">Csp1_23140</name>
</gene>
<dbReference type="InterPro" id="IPR003439">
    <property type="entry name" value="ABC_transporter-like_ATP-bd"/>
</dbReference>